<keyword evidence="2" id="KW-1185">Reference proteome</keyword>
<accession>A0A8J2KRS0</accession>
<proteinExistence type="predicted"/>
<comment type="caution">
    <text evidence="1">The sequence shown here is derived from an EMBL/GenBank/DDBJ whole genome shotgun (WGS) entry which is preliminary data.</text>
</comment>
<feature type="non-terminal residue" evidence="1">
    <location>
        <position position="48"/>
    </location>
</feature>
<dbReference type="AlphaFoldDB" id="A0A8J2KRS0"/>
<protein>
    <submittedName>
        <fullName evidence="1">Uncharacterized protein</fullName>
    </submittedName>
</protein>
<name>A0A8J2KRS0_9HEXA</name>
<evidence type="ECO:0000313" key="2">
    <source>
        <dbReference type="Proteomes" id="UP000708208"/>
    </source>
</evidence>
<organism evidence="1 2">
    <name type="scientific">Allacma fusca</name>
    <dbReference type="NCBI Taxonomy" id="39272"/>
    <lineage>
        <taxon>Eukaryota</taxon>
        <taxon>Metazoa</taxon>
        <taxon>Ecdysozoa</taxon>
        <taxon>Arthropoda</taxon>
        <taxon>Hexapoda</taxon>
        <taxon>Collembola</taxon>
        <taxon>Symphypleona</taxon>
        <taxon>Sminthuridae</taxon>
        <taxon>Allacma</taxon>
    </lineage>
</organism>
<evidence type="ECO:0000313" key="1">
    <source>
        <dbReference type="EMBL" id="CAG7821377.1"/>
    </source>
</evidence>
<gene>
    <name evidence="1" type="ORF">AFUS01_LOCUS31719</name>
</gene>
<reference evidence="1" key="1">
    <citation type="submission" date="2021-06" db="EMBL/GenBank/DDBJ databases">
        <authorList>
            <person name="Hodson N. C."/>
            <person name="Mongue J. A."/>
            <person name="Jaron S. K."/>
        </authorList>
    </citation>
    <scope>NUCLEOTIDE SEQUENCE</scope>
</reference>
<dbReference type="EMBL" id="CAJVCH010508625">
    <property type="protein sequence ID" value="CAG7821377.1"/>
    <property type="molecule type" value="Genomic_DNA"/>
</dbReference>
<dbReference type="Proteomes" id="UP000708208">
    <property type="component" value="Unassembled WGS sequence"/>
</dbReference>
<sequence>MATEKSETRVIVKVKAYDPNVSTYPSTGSVIENSSSWSFFEHEKESYL</sequence>